<evidence type="ECO:0000256" key="13">
    <source>
        <dbReference type="SAM" id="Phobius"/>
    </source>
</evidence>
<dbReference type="PROSITE" id="PS50214">
    <property type="entry name" value="DISINTEGRIN_2"/>
    <property type="match status" value="1"/>
</dbReference>
<feature type="disulfide bond" evidence="11">
    <location>
        <begin position="340"/>
        <end position="345"/>
    </location>
</feature>
<comment type="caution">
    <text evidence="16">The sequence shown here is derived from an EMBL/GenBank/DDBJ whole genome shotgun (WGS) entry which is preliminary data.</text>
</comment>
<dbReference type="CDD" id="cd04269">
    <property type="entry name" value="ZnMc_adamalysin_II_like"/>
    <property type="match status" value="1"/>
</dbReference>
<keyword evidence="9 11" id="KW-1015">Disulfide bond</keyword>
<comment type="cofactor">
    <cofactor evidence="1">
        <name>Zn(2+)</name>
        <dbReference type="ChEBI" id="CHEBI:29105"/>
    </cofactor>
</comment>
<feature type="active site" evidence="11">
    <location>
        <position position="325"/>
    </location>
</feature>
<feature type="disulfide bond" evidence="11">
    <location>
        <begin position="338"/>
        <end position="362"/>
    </location>
</feature>
<evidence type="ECO:0000256" key="11">
    <source>
        <dbReference type="PROSITE-ProRule" id="PRU00276"/>
    </source>
</evidence>
<comment type="caution">
    <text evidence="11">Lacks conserved residue(s) required for the propagation of feature annotation.</text>
</comment>
<feature type="compositionally biased region" description="Low complexity" evidence="12">
    <location>
        <begin position="714"/>
        <end position="736"/>
    </location>
</feature>
<dbReference type="PROSITE" id="PS01186">
    <property type="entry name" value="EGF_2"/>
    <property type="match status" value="1"/>
</dbReference>
<dbReference type="Pfam" id="PF08516">
    <property type="entry name" value="ADAM_CR"/>
    <property type="match status" value="1"/>
</dbReference>
<keyword evidence="8 13" id="KW-0472">Membrane</keyword>
<feature type="region of interest" description="Disordered" evidence="12">
    <location>
        <begin position="663"/>
        <end position="761"/>
    </location>
</feature>
<dbReference type="InterPro" id="IPR018358">
    <property type="entry name" value="Disintegrin_CS"/>
</dbReference>
<evidence type="ECO:0000256" key="10">
    <source>
        <dbReference type="PROSITE-ProRule" id="PRU00068"/>
    </source>
</evidence>
<keyword evidence="4 11" id="KW-0479">Metal-binding</keyword>
<evidence type="ECO:0000256" key="2">
    <source>
        <dbReference type="ARBA" id="ARBA00004479"/>
    </source>
</evidence>
<feature type="binding site" evidence="11">
    <location>
        <position position="324"/>
    </location>
    <ligand>
        <name>Zn(2+)</name>
        <dbReference type="ChEBI" id="CHEBI:29105"/>
        <note>catalytic</note>
    </ligand>
</feature>
<dbReference type="InterPro" id="IPR006586">
    <property type="entry name" value="ADAM_Cys-rich"/>
</dbReference>
<feature type="binding site" evidence="11">
    <location>
        <position position="328"/>
    </location>
    <ligand>
        <name>Zn(2+)</name>
        <dbReference type="ChEBI" id="CHEBI:29105"/>
        <note>catalytic</note>
    </ligand>
</feature>
<gene>
    <name evidence="16" type="ORF">RIMI_LOCUS9666862</name>
</gene>
<dbReference type="EMBL" id="CAUEEQ010020246">
    <property type="protein sequence ID" value="CAJ0942619.1"/>
    <property type="molecule type" value="Genomic_DNA"/>
</dbReference>
<feature type="compositionally biased region" description="Pro residues" evidence="12">
    <location>
        <begin position="737"/>
        <end position="761"/>
    </location>
</feature>
<dbReference type="SMART" id="SM00608">
    <property type="entry name" value="ACR"/>
    <property type="match status" value="1"/>
</dbReference>
<dbReference type="PROSITE" id="PS00427">
    <property type="entry name" value="DISINTEGRIN_1"/>
    <property type="match status" value="1"/>
</dbReference>
<dbReference type="PANTHER" id="PTHR11905:SF32">
    <property type="entry name" value="DISINTEGRIN AND METALLOPROTEINASE DOMAIN-CONTAINING PROTEIN 28"/>
    <property type="match status" value="1"/>
</dbReference>
<feature type="disulfide bond" evidence="10">
    <location>
        <begin position="449"/>
        <end position="469"/>
    </location>
</feature>
<dbReference type="InterPro" id="IPR001762">
    <property type="entry name" value="Disintegrin_dom"/>
</dbReference>
<organism evidence="16 17">
    <name type="scientific">Ranitomeya imitator</name>
    <name type="common">mimic poison frog</name>
    <dbReference type="NCBI Taxonomy" id="111125"/>
    <lineage>
        <taxon>Eukaryota</taxon>
        <taxon>Metazoa</taxon>
        <taxon>Chordata</taxon>
        <taxon>Craniata</taxon>
        <taxon>Vertebrata</taxon>
        <taxon>Euteleostomi</taxon>
        <taxon>Amphibia</taxon>
        <taxon>Batrachia</taxon>
        <taxon>Anura</taxon>
        <taxon>Neobatrachia</taxon>
        <taxon>Hyloidea</taxon>
        <taxon>Dendrobatidae</taxon>
        <taxon>Dendrobatinae</taxon>
        <taxon>Ranitomeya</taxon>
    </lineage>
</organism>
<dbReference type="InterPro" id="IPR034027">
    <property type="entry name" value="Reprolysin_adamalysin"/>
</dbReference>
<comment type="subcellular location">
    <subcellularLocation>
        <location evidence="2">Membrane</location>
        <topology evidence="2">Single-pass type I membrane protein</topology>
    </subcellularLocation>
</comment>
<evidence type="ECO:0000313" key="17">
    <source>
        <dbReference type="Proteomes" id="UP001176940"/>
    </source>
</evidence>
<keyword evidence="5" id="KW-0378">Hydrolase</keyword>
<feature type="domain" description="Disintegrin" evidence="14">
    <location>
        <begin position="391"/>
        <end position="477"/>
    </location>
</feature>
<dbReference type="SUPFAM" id="SSF57552">
    <property type="entry name" value="Blood coagulation inhibitor (disintegrin)"/>
    <property type="match status" value="1"/>
</dbReference>
<dbReference type="PROSITE" id="PS50215">
    <property type="entry name" value="ADAM_MEPRO"/>
    <property type="match status" value="1"/>
</dbReference>
<dbReference type="InterPro" id="IPR000742">
    <property type="entry name" value="EGF"/>
</dbReference>
<name>A0ABN9LPI3_9NEOB</name>
<keyword evidence="7 13" id="KW-1133">Transmembrane helix</keyword>
<keyword evidence="17" id="KW-1185">Reference proteome</keyword>
<evidence type="ECO:0000256" key="5">
    <source>
        <dbReference type="ARBA" id="ARBA00022801"/>
    </source>
</evidence>
<dbReference type="SMART" id="SM00050">
    <property type="entry name" value="DISIN"/>
    <property type="match status" value="1"/>
</dbReference>
<evidence type="ECO:0000259" key="15">
    <source>
        <dbReference type="PROSITE" id="PS50215"/>
    </source>
</evidence>
<sequence>MWAFILCQGKSRHAAYWKKLEIAGPYTSHVVASIQWVNIMPSEYPDLVQYRLEVNGKPMVLHLEKTEDLISENYTETHYLEDGSPVTTSPKIKDHCLYQGYVKNESGSQVSLSACHGLSGIITTRENKFLIQPLKMSETGAHAVYEYQAQETPKTCGVDDKNINETIMTKIDFSTSNQEKQEFLKARKYIQMYIVADNSMYIRFNRRADEVKQRIFKIINFVNQAYKPLNIFVALTGLEIWNTGDKFEVVSSSGTTLNRFSEWRQTQLLPGKPNDNAQLLTNIDFDGSTVGLAWIGTLCNNANSAGIVQDHSVDDIPVAATLAHELGHNLGMPHDDGCYCEASSCIMAPSLSYDPPRTFSSCSQQQYQKFILNHMPVCMKDKPSKDDILSTPVCGNKFTEKGEECDCGSVEECTDKCCNAATCKLKERAQCSEGECCSNCQLKSAGTVCRPSNGDCDLTDMCDGESATCPSDRWRMNGSPCDNNEGYCYNGKCPTLRRQCETYWGAGSKAAENSCYQTIENFCERLSSRRPQCGVLLCSGGYSQPIVRTGYCSYSGCKTLKPEVFVEIGTKCDDNKVCINERCSEIPPSLKAAECDAGCGKNSVCDQNMKCYCKEGWVPPNCDTRVDNGNAGYIALGVIIAIVVLVLVVVVLVGYKRCKRRTQRRSAGANSGVTNPTFGIQNRTARQPDSYLHNPKQYPGRPMYPPQAPQSQKPQMSHAAPPHPPAQAHKPQSQHAFPPPAAAAPQRPMYPPRPPQAMPQPVATPPYRPMYPPVPPQICILGLYHYCHHFLLVIYLLINNIVADRLYVCRGIILILICTWKHEKQWKETEREKIQIRCYKKLFDREGEQ</sequence>
<dbReference type="SUPFAM" id="SSF55486">
    <property type="entry name" value="Metalloproteases ('zincins'), catalytic domain"/>
    <property type="match status" value="1"/>
</dbReference>
<protein>
    <recommendedName>
        <fullName evidence="18">Metalloproteinase</fullName>
    </recommendedName>
</protein>
<dbReference type="InterPro" id="IPR002870">
    <property type="entry name" value="Peptidase_M12B_N"/>
</dbReference>
<dbReference type="InterPro" id="IPR024079">
    <property type="entry name" value="MetalloPept_cat_dom_sf"/>
</dbReference>
<evidence type="ECO:0000256" key="4">
    <source>
        <dbReference type="ARBA" id="ARBA00022723"/>
    </source>
</evidence>
<dbReference type="PRINTS" id="PR00289">
    <property type="entry name" value="DISINTEGRIN"/>
</dbReference>
<keyword evidence="3 13" id="KW-0812">Transmembrane</keyword>
<evidence type="ECO:0000256" key="6">
    <source>
        <dbReference type="ARBA" id="ARBA00022833"/>
    </source>
</evidence>
<dbReference type="InterPro" id="IPR001590">
    <property type="entry name" value="Peptidase_M12B"/>
</dbReference>
<dbReference type="Pfam" id="PF01562">
    <property type="entry name" value="Pep_M12B_propep"/>
    <property type="match status" value="1"/>
</dbReference>
<evidence type="ECO:0000256" key="12">
    <source>
        <dbReference type="SAM" id="MobiDB-lite"/>
    </source>
</evidence>
<feature type="transmembrane region" description="Helical" evidence="13">
    <location>
        <begin position="631"/>
        <end position="655"/>
    </location>
</feature>
<evidence type="ECO:0000256" key="8">
    <source>
        <dbReference type="ARBA" id="ARBA00023136"/>
    </source>
</evidence>
<evidence type="ECO:0000259" key="14">
    <source>
        <dbReference type="PROSITE" id="PS50214"/>
    </source>
</evidence>
<evidence type="ECO:0008006" key="18">
    <source>
        <dbReference type="Google" id="ProtNLM"/>
    </source>
</evidence>
<evidence type="ECO:0000256" key="7">
    <source>
        <dbReference type="ARBA" id="ARBA00022989"/>
    </source>
</evidence>
<dbReference type="InterPro" id="IPR036436">
    <property type="entry name" value="Disintegrin_dom_sf"/>
</dbReference>
<dbReference type="Pfam" id="PF01421">
    <property type="entry name" value="Reprolysin"/>
    <property type="match status" value="1"/>
</dbReference>
<reference evidence="16" key="1">
    <citation type="submission" date="2023-07" db="EMBL/GenBank/DDBJ databases">
        <authorList>
            <person name="Stuckert A."/>
        </authorList>
    </citation>
    <scope>NUCLEOTIDE SEQUENCE</scope>
</reference>
<evidence type="ECO:0000256" key="9">
    <source>
        <dbReference type="ARBA" id="ARBA00023157"/>
    </source>
</evidence>
<dbReference type="Proteomes" id="UP001176940">
    <property type="component" value="Unassembled WGS sequence"/>
</dbReference>
<dbReference type="Pfam" id="PF00200">
    <property type="entry name" value="Disintegrin"/>
    <property type="match status" value="1"/>
</dbReference>
<keyword evidence="6 11" id="KW-0862">Zinc</keyword>
<feature type="domain" description="Peptidase M12B" evidence="15">
    <location>
        <begin position="188"/>
        <end position="383"/>
    </location>
</feature>
<evidence type="ECO:0000256" key="3">
    <source>
        <dbReference type="ARBA" id="ARBA00022692"/>
    </source>
</evidence>
<dbReference type="Gene3D" id="3.40.390.10">
    <property type="entry name" value="Collagenase (Catalytic Domain)"/>
    <property type="match status" value="1"/>
</dbReference>
<feature type="compositionally biased region" description="Polar residues" evidence="12">
    <location>
        <begin position="668"/>
        <end position="687"/>
    </location>
</feature>
<proteinExistence type="predicted"/>
<evidence type="ECO:0000313" key="16">
    <source>
        <dbReference type="EMBL" id="CAJ0942619.1"/>
    </source>
</evidence>
<dbReference type="PANTHER" id="PTHR11905">
    <property type="entry name" value="ADAM A DISINTEGRIN AND METALLOPROTEASE DOMAIN"/>
    <property type="match status" value="1"/>
</dbReference>
<dbReference type="Gene3D" id="4.10.70.10">
    <property type="entry name" value="Disintegrin domain"/>
    <property type="match status" value="1"/>
</dbReference>
<accession>A0ABN9LPI3</accession>
<evidence type="ECO:0000256" key="1">
    <source>
        <dbReference type="ARBA" id="ARBA00001947"/>
    </source>
</evidence>
<feature type="binding site" evidence="11">
    <location>
        <position position="334"/>
    </location>
    <ligand>
        <name>Zn(2+)</name>
        <dbReference type="ChEBI" id="CHEBI:29105"/>
        <note>catalytic</note>
    </ligand>
</feature>